<dbReference type="GeneID" id="89998012"/>
<protein>
    <submittedName>
        <fullName evidence="1">Uncharacterized protein</fullName>
    </submittedName>
</protein>
<dbReference type="EMBL" id="JAVHJV010000004">
    <property type="protein sequence ID" value="KAK5943555.1"/>
    <property type="molecule type" value="Genomic_DNA"/>
</dbReference>
<proteinExistence type="predicted"/>
<evidence type="ECO:0000313" key="1">
    <source>
        <dbReference type="EMBL" id="KAK5943555.1"/>
    </source>
</evidence>
<organism evidence="1 2">
    <name type="scientific">Knufia obscura</name>
    <dbReference type="NCBI Taxonomy" id="1635080"/>
    <lineage>
        <taxon>Eukaryota</taxon>
        <taxon>Fungi</taxon>
        <taxon>Dikarya</taxon>
        <taxon>Ascomycota</taxon>
        <taxon>Pezizomycotina</taxon>
        <taxon>Eurotiomycetes</taxon>
        <taxon>Chaetothyriomycetidae</taxon>
        <taxon>Chaetothyriales</taxon>
        <taxon>Trichomeriaceae</taxon>
        <taxon>Knufia</taxon>
    </lineage>
</organism>
<accession>A0ABR0RSI9</accession>
<evidence type="ECO:0000313" key="2">
    <source>
        <dbReference type="Proteomes" id="UP001334248"/>
    </source>
</evidence>
<name>A0ABR0RSI9_9EURO</name>
<comment type="caution">
    <text evidence="1">The sequence shown here is derived from an EMBL/GenBank/DDBJ whole genome shotgun (WGS) entry which is preliminary data.</text>
</comment>
<sequence length="217" mass="24342">MNKNSVRDRFFWSDTVYDPLGTPATATATIGVIERRKTDHTRHDDLRIARKDLVSKLSQQAREMGWSERSWDAFHRLDNIEGVELETVAEIDGTARADITVSVPDIDAMLAEDAIEMEDILVEDLIDIDDDDGNPVTDTAQCLTQQIEAQDTQGGAASATDLTADQRRVHILAQVVTMRQNVQSRHFEDSAERDKILHELAGIEHRYGPYSTTGRHA</sequence>
<reference evidence="1 2" key="1">
    <citation type="journal article" date="2023" name="Res Sq">
        <title>Genomic and morphological characterization of Knufia obscura isolated from the Mars 2020 spacecraft assembly facility.</title>
        <authorList>
            <person name="Chander A.M."/>
            <person name="Teixeira M.M."/>
            <person name="Singh N.K."/>
            <person name="Williams M.P."/>
            <person name="Parker C.W."/>
            <person name="Leo P."/>
            <person name="Stajich J.E."/>
            <person name="Torok T."/>
            <person name="Tighe S."/>
            <person name="Mason C.E."/>
            <person name="Venkateswaran K."/>
        </authorList>
    </citation>
    <scope>NUCLEOTIDE SEQUENCE [LARGE SCALE GENOMIC DNA]</scope>
    <source>
        <strain evidence="1 2">CCFEE 5817</strain>
    </source>
</reference>
<dbReference type="Proteomes" id="UP001334248">
    <property type="component" value="Unassembled WGS sequence"/>
</dbReference>
<keyword evidence="2" id="KW-1185">Reference proteome</keyword>
<dbReference type="RefSeq" id="XP_064731645.1">
    <property type="nucleotide sequence ID" value="XM_064872987.1"/>
</dbReference>
<gene>
    <name evidence="1" type="ORF">PMZ80_004563</name>
</gene>